<evidence type="ECO:0000256" key="1">
    <source>
        <dbReference type="ARBA" id="ARBA00001974"/>
    </source>
</evidence>
<keyword evidence="4" id="KW-0560">Oxidoreductase</keyword>
<comment type="cofactor">
    <cofactor evidence="1">
        <name>FAD</name>
        <dbReference type="ChEBI" id="CHEBI:57692"/>
    </cofactor>
</comment>
<dbReference type="InterPro" id="IPR036188">
    <property type="entry name" value="FAD/NAD-bd_sf"/>
</dbReference>
<feature type="domain" description="FAD-binding" evidence="6">
    <location>
        <begin position="358"/>
        <end position="419"/>
    </location>
</feature>
<dbReference type="InterPro" id="IPR002938">
    <property type="entry name" value="FAD-bd"/>
</dbReference>
<gene>
    <name evidence="7" type="ORF">A7D00_1131</name>
</gene>
<dbReference type="EMBL" id="LHPN01000001">
    <property type="protein sequence ID" value="OAL75532.1"/>
    <property type="molecule type" value="Genomic_DNA"/>
</dbReference>
<dbReference type="SUPFAM" id="SSF51905">
    <property type="entry name" value="FAD/NAD(P)-binding domain"/>
    <property type="match status" value="1"/>
</dbReference>
<dbReference type="GO" id="GO:0004497">
    <property type="term" value="F:monooxygenase activity"/>
    <property type="evidence" value="ECO:0007669"/>
    <property type="project" value="UniProtKB-KW"/>
</dbReference>
<evidence type="ECO:0000259" key="6">
    <source>
        <dbReference type="Pfam" id="PF01494"/>
    </source>
</evidence>
<dbReference type="OrthoDB" id="47494at2759"/>
<keyword evidence="2" id="KW-0285">Flavoprotein</keyword>
<evidence type="ECO:0000256" key="2">
    <source>
        <dbReference type="ARBA" id="ARBA00022630"/>
    </source>
</evidence>
<evidence type="ECO:0000256" key="3">
    <source>
        <dbReference type="ARBA" id="ARBA00022827"/>
    </source>
</evidence>
<dbReference type="PANTHER" id="PTHR47178:SF3">
    <property type="entry name" value="FAD-BINDING DOMAIN-CONTAINING PROTEIN"/>
    <property type="match status" value="1"/>
</dbReference>
<dbReference type="AlphaFoldDB" id="A0A178FSU9"/>
<evidence type="ECO:0000256" key="4">
    <source>
        <dbReference type="ARBA" id="ARBA00023002"/>
    </source>
</evidence>
<organism evidence="7 8">
    <name type="scientific">Trichophyton violaceum</name>
    <dbReference type="NCBI Taxonomy" id="34388"/>
    <lineage>
        <taxon>Eukaryota</taxon>
        <taxon>Fungi</taxon>
        <taxon>Dikarya</taxon>
        <taxon>Ascomycota</taxon>
        <taxon>Pezizomycotina</taxon>
        <taxon>Eurotiomycetes</taxon>
        <taxon>Eurotiomycetidae</taxon>
        <taxon>Onygenales</taxon>
        <taxon>Arthrodermataceae</taxon>
        <taxon>Trichophyton</taxon>
    </lineage>
</organism>
<keyword evidence="3" id="KW-0274">FAD</keyword>
<comment type="caution">
    <text evidence="7">The sequence shown here is derived from an EMBL/GenBank/DDBJ whole genome shotgun (WGS) entry which is preliminary data.</text>
</comment>
<dbReference type="Proteomes" id="UP000243519">
    <property type="component" value="Unassembled WGS sequence"/>
</dbReference>
<name>A0A178FSU9_TRIVO</name>
<dbReference type="GO" id="GO:0071949">
    <property type="term" value="F:FAD binding"/>
    <property type="evidence" value="ECO:0007669"/>
    <property type="project" value="InterPro"/>
</dbReference>
<dbReference type="PRINTS" id="PR00420">
    <property type="entry name" value="RNGMNOXGNASE"/>
</dbReference>
<protein>
    <submittedName>
        <fullName evidence="7">Monooxygenase</fullName>
    </submittedName>
</protein>
<accession>A0A178FSU9</accession>
<dbReference type="Pfam" id="PF01494">
    <property type="entry name" value="FAD_binding_3"/>
    <property type="match status" value="1"/>
</dbReference>
<evidence type="ECO:0000313" key="8">
    <source>
        <dbReference type="Proteomes" id="UP000243519"/>
    </source>
</evidence>
<reference evidence="7 8" key="1">
    <citation type="submission" date="2016-05" db="EMBL/GenBank/DDBJ databases">
        <title>Genome sequencing of Trichophyton violaceum CMCC(F)T3l isolated from hair.</title>
        <authorList>
            <person name="Zhan P."/>
            <person name="Tao Y."/>
            <person name="Liu W."/>
        </authorList>
    </citation>
    <scope>NUCLEOTIDE SEQUENCE [LARGE SCALE GENOMIC DNA]</scope>
    <source>
        <strain evidence="8">CMCC(F)T3l</strain>
    </source>
</reference>
<dbReference type="Gene3D" id="3.50.50.60">
    <property type="entry name" value="FAD/NAD(P)-binding domain"/>
    <property type="match status" value="1"/>
</dbReference>
<dbReference type="PANTHER" id="PTHR47178">
    <property type="entry name" value="MONOOXYGENASE, FAD-BINDING"/>
    <property type="match status" value="1"/>
</dbReference>
<keyword evidence="5 7" id="KW-0503">Monooxygenase</keyword>
<evidence type="ECO:0000256" key="5">
    <source>
        <dbReference type="ARBA" id="ARBA00023033"/>
    </source>
</evidence>
<sequence>MGEYLSVMEDRNLPVVSGAFATVLIIGAGKDGAPSFVSYHWDIVYGPPSMTHSFIDIAPLNLGTTGLALAQGFKKAGIACTIFEKHKSLNALPRDWNMGLHWGAVALQGVLSCELWDQIETVHVDPSKPVPEKDVLKFINSSNGELMSEVHVSKFYRLRRSKLRSLLDDDLDIRYNKALKDITMSRDGRTATVHFEDGTSSTGQFVIAADGARSTARQLLLGKKRGAIRRLTYAATFVHARFTAEQALYLRSFHPLYIAGIHPSGYFSFFGMHDAEDPDRPETWTFFFYISWKYSLEEQDRTSSWSNKQRLDQVKSFAKDFCDPWKSAFEWIPDDHQVWYMGLTDFDPGSDGHYWNNHGGRVTLAGDAAHAMTYQRGQGLNHSVTDAAKLVNAVTDAVSGLSSQATSISAYEDEMIARAGTEVRLSTVNTEMLHDWERVLASPVLTSGMKHKH</sequence>
<evidence type="ECO:0000313" key="7">
    <source>
        <dbReference type="EMBL" id="OAL75532.1"/>
    </source>
</evidence>
<keyword evidence="8" id="KW-1185">Reference proteome</keyword>
<proteinExistence type="predicted"/>